<dbReference type="Proteomes" id="UP000254255">
    <property type="component" value="Unassembled WGS sequence"/>
</dbReference>
<evidence type="ECO:0000313" key="7">
    <source>
        <dbReference type="Proteomes" id="UP000254255"/>
    </source>
</evidence>
<evidence type="ECO:0000256" key="5">
    <source>
        <dbReference type="SAM" id="Phobius"/>
    </source>
</evidence>
<dbReference type="InterPro" id="IPR007792">
    <property type="entry name" value="T4SS_VirB3/TrbD/AvhB"/>
</dbReference>
<protein>
    <submittedName>
        <fullName evidence="6">Type IV secretion system protein VirB3</fullName>
    </submittedName>
</protein>
<keyword evidence="2 5" id="KW-0812">Transmembrane</keyword>
<dbReference type="GO" id="GO:0016020">
    <property type="term" value="C:membrane"/>
    <property type="evidence" value="ECO:0007669"/>
    <property type="project" value="UniProtKB-SubCell"/>
</dbReference>
<evidence type="ECO:0000256" key="1">
    <source>
        <dbReference type="ARBA" id="ARBA00004370"/>
    </source>
</evidence>
<proteinExistence type="predicted"/>
<keyword evidence="3 5" id="KW-1133">Transmembrane helix</keyword>
<evidence type="ECO:0000256" key="3">
    <source>
        <dbReference type="ARBA" id="ARBA00022989"/>
    </source>
</evidence>
<dbReference type="Pfam" id="PF05101">
    <property type="entry name" value="VirB3"/>
    <property type="match status" value="1"/>
</dbReference>
<dbReference type="AlphaFoldDB" id="A0A377BBK7"/>
<feature type="transmembrane region" description="Helical" evidence="5">
    <location>
        <begin position="44"/>
        <end position="62"/>
    </location>
</feature>
<evidence type="ECO:0000313" key="6">
    <source>
        <dbReference type="EMBL" id="STL58813.1"/>
    </source>
</evidence>
<feature type="transmembrane region" description="Helical" evidence="5">
    <location>
        <begin position="21"/>
        <end position="38"/>
    </location>
</feature>
<reference evidence="6 7" key="1">
    <citation type="submission" date="2018-06" db="EMBL/GenBank/DDBJ databases">
        <authorList>
            <consortium name="Pathogen Informatics"/>
            <person name="Doyle S."/>
        </authorList>
    </citation>
    <scope>NUCLEOTIDE SEQUENCE [LARGE SCALE GENOMIC DNA]</scope>
    <source>
        <strain evidence="6 7">NCTC13148</strain>
    </source>
</reference>
<gene>
    <name evidence="6" type="ORF">NCTC13148_00041</name>
</gene>
<sequence>MFENGQRPLFKGATRVPRLAGVPRTVALVIFMISATLFMTLHMWSLLVFAVLWSIAAALTKYDDRMFRILSLWLQTKFRNAHDTPFKQWSGFKLFPCGLQEKGAEINGGIA</sequence>
<evidence type="ECO:0000256" key="2">
    <source>
        <dbReference type="ARBA" id="ARBA00022692"/>
    </source>
</evidence>
<comment type="subcellular location">
    <subcellularLocation>
        <location evidence="1">Membrane</location>
    </subcellularLocation>
</comment>
<keyword evidence="4 5" id="KW-0472">Membrane</keyword>
<organism evidence="6 7">
    <name type="scientific">Escherichia coli</name>
    <dbReference type="NCBI Taxonomy" id="562"/>
    <lineage>
        <taxon>Bacteria</taxon>
        <taxon>Pseudomonadati</taxon>
        <taxon>Pseudomonadota</taxon>
        <taxon>Gammaproteobacteria</taxon>
        <taxon>Enterobacterales</taxon>
        <taxon>Enterobacteriaceae</taxon>
        <taxon>Escherichia</taxon>
    </lineage>
</organism>
<evidence type="ECO:0000256" key="4">
    <source>
        <dbReference type="ARBA" id="ARBA00023136"/>
    </source>
</evidence>
<accession>A0A377BBK7</accession>
<name>A0A377BBK7_ECOLX</name>
<dbReference type="EMBL" id="UGET01000001">
    <property type="protein sequence ID" value="STL58813.1"/>
    <property type="molecule type" value="Genomic_DNA"/>
</dbReference>